<dbReference type="GeneID" id="72192538"/>
<dbReference type="EMBL" id="CP051487">
    <property type="protein sequence ID" value="QJC77327.1"/>
    <property type="molecule type" value="Genomic_DNA"/>
</dbReference>
<reference evidence="1 3" key="1">
    <citation type="submission" date="2017-06" db="EMBL/GenBank/DDBJ databases">
        <authorList>
            <person name="Furmanczyk E.M."/>
        </authorList>
    </citation>
    <scope>NUCLEOTIDE SEQUENCE [LARGE SCALE GENOMIC DNA]</scope>
    <source>
        <strain evidence="1 3">DSM 16611</strain>
    </source>
</reference>
<protein>
    <submittedName>
        <fullName evidence="2">Uncharacterized protein</fullName>
    </submittedName>
</protein>
<dbReference type="KEGG" id="pum:HGP31_03105"/>
<dbReference type="RefSeq" id="WP_083350067.1">
    <property type="nucleotide sequence ID" value="NZ_CP044409.1"/>
</dbReference>
<dbReference type="Proteomes" id="UP000501367">
    <property type="component" value="Chromosome"/>
</dbReference>
<evidence type="ECO:0000313" key="3">
    <source>
        <dbReference type="Proteomes" id="UP000215455"/>
    </source>
</evidence>
<accession>A0AAE6ZQF3</accession>
<dbReference type="Proteomes" id="UP000215455">
    <property type="component" value="Unassembled WGS sequence"/>
</dbReference>
<name>A0AAE6ZQF3_9PSED</name>
<organism evidence="2 4">
    <name type="scientific">Pseudomonas umsongensis</name>
    <dbReference type="NCBI Taxonomy" id="198618"/>
    <lineage>
        <taxon>Bacteria</taxon>
        <taxon>Pseudomonadati</taxon>
        <taxon>Pseudomonadota</taxon>
        <taxon>Gammaproteobacteria</taxon>
        <taxon>Pseudomonadales</taxon>
        <taxon>Pseudomonadaceae</taxon>
        <taxon>Pseudomonas</taxon>
    </lineage>
</organism>
<evidence type="ECO:0000313" key="1">
    <source>
        <dbReference type="EMBL" id="OXR30443.1"/>
    </source>
</evidence>
<reference evidence="2 4" key="2">
    <citation type="submission" date="2020-04" db="EMBL/GenBank/DDBJ databases">
        <authorList>
            <person name="Yao Y."/>
            <person name="He Z."/>
        </authorList>
    </citation>
    <scope>NUCLEOTIDE SEQUENCE [LARGE SCALE GENOMIC DNA]</scope>
    <source>
        <strain evidence="2 4">CY-1</strain>
    </source>
</reference>
<sequence>MHIEERLQFIDSLAPLPVMTTRSFANVPEQYNAQPHDINKPTASVMPDTIDAFLPGVSEQMIDDVNLCKLVMQNAADKLFPKEEQLFEWYKCYVDGLSKLGWVIQNKNMQEVRITKIGLTMDQVALEIVAGLIGPNPAGILANVAKKAIEEVKKSPKAIEIFDKNKKLGGQAKFDIAPVWMDNIGQANMILNCISLDARESTHGILFWKTTRQSTTIKSGAVRTYLNNKTFSGLRETLYKKYLKDAEKFIIDLPDF</sequence>
<dbReference type="EMBL" id="NIWU01000004">
    <property type="protein sequence ID" value="OXR30443.1"/>
    <property type="molecule type" value="Genomic_DNA"/>
</dbReference>
<gene>
    <name evidence="2" type="ORF">HGP31_03105</name>
    <name evidence="1" type="ORF">PSUM_20235</name>
</gene>
<keyword evidence="3" id="KW-1185">Reference proteome</keyword>
<evidence type="ECO:0000313" key="2">
    <source>
        <dbReference type="EMBL" id="QJC77327.1"/>
    </source>
</evidence>
<evidence type="ECO:0000313" key="4">
    <source>
        <dbReference type="Proteomes" id="UP000501367"/>
    </source>
</evidence>
<proteinExistence type="predicted"/>
<dbReference type="AlphaFoldDB" id="A0AAE6ZQF3"/>